<dbReference type="GeneID" id="19117943"/>
<protein>
    <submittedName>
        <fullName evidence="1">Uncharacterized protein</fullName>
    </submittedName>
</protein>
<reference evidence="1 2" key="1">
    <citation type="journal article" date="2013" name="PLoS Genet.">
        <title>Comparative genome structure, secondary metabolite, and effector coding capacity across Cochliobolus pathogens.</title>
        <authorList>
            <person name="Condon B.J."/>
            <person name="Leng Y."/>
            <person name="Wu D."/>
            <person name="Bushley K.E."/>
            <person name="Ohm R.A."/>
            <person name="Otillar R."/>
            <person name="Martin J."/>
            <person name="Schackwitz W."/>
            <person name="Grimwood J."/>
            <person name="MohdZainudin N."/>
            <person name="Xue C."/>
            <person name="Wang R."/>
            <person name="Manning V.A."/>
            <person name="Dhillon B."/>
            <person name="Tu Z.J."/>
            <person name="Steffenson B.J."/>
            <person name="Salamov A."/>
            <person name="Sun H."/>
            <person name="Lowry S."/>
            <person name="LaButti K."/>
            <person name="Han J."/>
            <person name="Copeland A."/>
            <person name="Lindquist E."/>
            <person name="Barry K."/>
            <person name="Schmutz J."/>
            <person name="Baker S.E."/>
            <person name="Ciuffetti L.M."/>
            <person name="Grigoriev I.V."/>
            <person name="Zhong S."/>
            <person name="Turgeon B.G."/>
        </authorList>
    </citation>
    <scope>NUCLEOTIDE SEQUENCE [LARGE SCALE GENOMIC DNA]</scope>
    <source>
        <strain evidence="1 2">ATCC 44560</strain>
    </source>
</reference>
<evidence type="ECO:0000313" key="2">
    <source>
        <dbReference type="Proteomes" id="UP000054032"/>
    </source>
</evidence>
<sequence length="62" mass="6900">MCCRWHCTVWMQARDVLVRACISGQKSSGMILGRRLSTQLWARAVSVLACGVTCRDTGSVQR</sequence>
<dbReference type="KEGG" id="bor:COCMIDRAFT_101819"/>
<dbReference type="EMBL" id="KI964040">
    <property type="protein sequence ID" value="EUC43077.1"/>
    <property type="molecule type" value="Genomic_DNA"/>
</dbReference>
<proteinExistence type="predicted"/>
<gene>
    <name evidence="1" type="ORF">COCMIDRAFT_101819</name>
</gene>
<keyword evidence="2" id="KW-1185">Reference proteome</keyword>
<evidence type="ECO:0000313" key="1">
    <source>
        <dbReference type="EMBL" id="EUC43077.1"/>
    </source>
</evidence>
<dbReference type="Proteomes" id="UP000054032">
    <property type="component" value="Unassembled WGS sequence"/>
</dbReference>
<name>W6YUE1_COCMI</name>
<organism evidence="1 2">
    <name type="scientific">Bipolaris oryzae ATCC 44560</name>
    <dbReference type="NCBI Taxonomy" id="930090"/>
    <lineage>
        <taxon>Eukaryota</taxon>
        <taxon>Fungi</taxon>
        <taxon>Dikarya</taxon>
        <taxon>Ascomycota</taxon>
        <taxon>Pezizomycotina</taxon>
        <taxon>Dothideomycetes</taxon>
        <taxon>Pleosporomycetidae</taxon>
        <taxon>Pleosporales</taxon>
        <taxon>Pleosporineae</taxon>
        <taxon>Pleosporaceae</taxon>
        <taxon>Bipolaris</taxon>
    </lineage>
</organism>
<dbReference type="AlphaFoldDB" id="W6YUE1"/>
<dbReference type="RefSeq" id="XP_007690398.1">
    <property type="nucleotide sequence ID" value="XM_007692208.1"/>
</dbReference>
<dbReference type="HOGENOM" id="CLU_2903864_0_0_1"/>
<accession>W6YUE1</accession>